<organism evidence="1 2">
    <name type="scientific">Vibrio cholerae</name>
    <dbReference type="NCBI Taxonomy" id="666"/>
    <lineage>
        <taxon>Bacteria</taxon>
        <taxon>Pseudomonadati</taxon>
        <taxon>Pseudomonadota</taxon>
        <taxon>Gammaproteobacteria</taxon>
        <taxon>Vibrionales</taxon>
        <taxon>Vibrionaceae</taxon>
        <taxon>Vibrio</taxon>
    </lineage>
</organism>
<protein>
    <submittedName>
        <fullName evidence="1">Uncharacterized protein</fullName>
    </submittedName>
</protein>
<evidence type="ECO:0000313" key="2">
    <source>
        <dbReference type="Proteomes" id="UP000041770"/>
    </source>
</evidence>
<sequence>MKMSLILSKVLKFIIRALVKEAASDLNKALKEEEKAVKLEDKVKTVREQATARTDKAAHVQDLANKLIGLAADVKPKASTKEGAE</sequence>
<dbReference type="RefSeq" id="WP_000784089.1">
    <property type="nucleotide sequence ID" value="NZ_CADDXB010000001.1"/>
</dbReference>
<proteinExistence type="predicted"/>
<dbReference type="AlphaFoldDB" id="A0A655TDK4"/>
<dbReference type="Proteomes" id="UP000041770">
    <property type="component" value="Unassembled WGS sequence"/>
</dbReference>
<evidence type="ECO:0000313" key="1">
    <source>
        <dbReference type="EMBL" id="CSC22159.1"/>
    </source>
</evidence>
<gene>
    <name evidence="1" type="ORF">ERS013200_00867</name>
</gene>
<accession>A0A655TDK4</accession>
<dbReference type="EMBL" id="CWQY01000004">
    <property type="protein sequence ID" value="CSC22159.1"/>
    <property type="molecule type" value="Genomic_DNA"/>
</dbReference>
<name>A0A655TDK4_VIBCL</name>
<reference evidence="1 2" key="1">
    <citation type="submission" date="2015-07" db="EMBL/GenBank/DDBJ databases">
        <authorList>
            <consortium name="Pathogen Informatics"/>
        </authorList>
    </citation>
    <scope>NUCLEOTIDE SEQUENCE [LARGE SCALE GENOMIC DNA]</scope>
    <source>
        <strain evidence="1 2">A316</strain>
    </source>
</reference>